<dbReference type="PANTHER" id="PTHR21064">
    <property type="entry name" value="AMINOGLYCOSIDE PHOSPHOTRANSFERASE DOMAIN-CONTAINING PROTEIN-RELATED"/>
    <property type="match status" value="1"/>
</dbReference>
<dbReference type="Gene3D" id="3.90.1200.10">
    <property type="match status" value="1"/>
</dbReference>
<organism evidence="3 4">
    <name type="scientific">Curtobacterium herbarum</name>
    <dbReference type="NCBI Taxonomy" id="150122"/>
    <lineage>
        <taxon>Bacteria</taxon>
        <taxon>Bacillati</taxon>
        <taxon>Actinomycetota</taxon>
        <taxon>Actinomycetes</taxon>
        <taxon>Micrococcales</taxon>
        <taxon>Microbacteriaceae</taxon>
        <taxon>Curtobacterium</taxon>
    </lineage>
</organism>
<comment type="similarity">
    <text evidence="1">Belongs to the pseudomonas-type ThrB family.</text>
</comment>
<proteinExistence type="inferred from homology"/>
<comment type="caution">
    <text evidence="3">The sequence shown here is derived from an EMBL/GenBank/DDBJ whole genome shotgun (WGS) entry which is preliminary data.</text>
</comment>
<dbReference type="InterPro" id="IPR002575">
    <property type="entry name" value="Aminoglycoside_PTrfase"/>
</dbReference>
<dbReference type="RefSeq" id="WP_204608082.1">
    <property type="nucleotide sequence ID" value="NZ_BAAAJX010000006.1"/>
</dbReference>
<evidence type="ECO:0000313" key="3">
    <source>
        <dbReference type="EMBL" id="GAA1493451.1"/>
    </source>
</evidence>
<keyword evidence="4" id="KW-1185">Reference proteome</keyword>
<sequence length="335" mass="36560">MAIEMLWEQDDPTEVLRNRFGFADAEAVGAWVSATVERHWGVRVGTPERVVMSDSNALAWVRNGDERLLLKWSVASDRFERLTFAAELTSWLGTVGLPVSAPVPTRAGAVQVTNDGVSMSVQRVIDGTHLDVGNDDQVRAAGATLARLHDALRSSPWHDSRPGVLSAPTPLTEQIAGWIASEPPALSPEARDVLGRMLDRAPAALPPVQIVHGDYRAANILCAGTAIVGVLDFEELRLDHRIVEIARSAVMLGTLFRDWGPVPAAVREQFLDGYQTVHALTDEELHWWPVLLLWYSWALVPTADDLGGWGQAAVELLADTANSGNAVRIARRPRS</sequence>
<feature type="domain" description="Aminoglycoside phosphotransferase" evidence="2">
    <location>
        <begin position="57"/>
        <end position="276"/>
    </location>
</feature>
<dbReference type="EMBL" id="BAAAJX010000006">
    <property type="protein sequence ID" value="GAA1493451.1"/>
    <property type="molecule type" value="Genomic_DNA"/>
</dbReference>
<protein>
    <submittedName>
        <fullName evidence="3">Phosphotransferase</fullName>
    </submittedName>
</protein>
<dbReference type="Pfam" id="PF01636">
    <property type="entry name" value="APH"/>
    <property type="match status" value="1"/>
</dbReference>
<dbReference type="SUPFAM" id="SSF56112">
    <property type="entry name" value="Protein kinase-like (PK-like)"/>
    <property type="match status" value="1"/>
</dbReference>
<dbReference type="Proteomes" id="UP001501742">
    <property type="component" value="Unassembled WGS sequence"/>
</dbReference>
<dbReference type="InterPro" id="IPR050249">
    <property type="entry name" value="Pseudomonas-type_ThrB"/>
</dbReference>
<evidence type="ECO:0000256" key="1">
    <source>
        <dbReference type="ARBA" id="ARBA00038240"/>
    </source>
</evidence>
<name>A0ABN1ZEJ7_9MICO</name>
<dbReference type="InterPro" id="IPR011009">
    <property type="entry name" value="Kinase-like_dom_sf"/>
</dbReference>
<evidence type="ECO:0000313" key="4">
    <source>
        <dbReference type="Proteomes" id="UP001501742"/>
    </source>
</evidence>
<gene>
    <name evidence="3" type="ORF">GCM10009627_17970</name>
</gene>
<dbReference type="PANTHER" id="PTHR21064:SF6">
    <property type="entry name" value="AMINOGLYCOSIDE PHOSPHOTRANSFERASE DOMAIN-CONTAINING PROTEIN"/>
    <property type="match status" value="1"/>
</dbReference>
<evidence type="ECO:0000259" key="2">
    <source>
        <dbReference type="Pfam" id="PF01636"/>
    </source>
</evidence>
<reference evidence="4" key="1">
    <citation type="journal article" date="2019" name="Int. J. Syst. Evol. Microbiol.">
        <title>The Global Catalogue of Microorganisms (GCM) 10K type strain sequencing project: providing services to taxonomists for standard genome sequencing and annotation.</title>
        <authorList>
            <consortium name="The Broad Institute Genomics Platform"/>
            <consortium name="The Broad Institute Genome Sequencing Center for Infectious Disease"/>
            <person name="Wu L."/>
            <person name="Ma J."/>
        </authorList>
    </citation>
    <scope>NUCLEOTIDE SEQUENCE [LARGE SCALE GENOMIC DNA]</scope>
    <source>
        <strain evidence="4">JCM 12140</strain>
    </source>
</reference>
<accession>A0ABN1ZEJ7</accession>